<dbReference type="PROSITE" id="PS51257">
    <property type="entry name" value="PROKAR_LIPOPROTEIN"/>
    <property type="match status" value="1"/>
</dbReference>
<dbReference type="RefSeq" id="WP_126754181.1">
    <property type="nucleotide sequence ID" value="NZ_PIPY01000004.1"/>
</dbReference>
<reference evidence="3" key="1">
    <citation type="journal article" date="2018" name="Front. Microbiol.">
        <title>Genome-Based Analysis Reveals the Taxonomy and Diversity of the Family Idiomarinaceae.</title>
        <authorList>
            <person name="Liu Y."/>
            <person name="Lai Q."/>
            <person name="Shao Z."/>
        </authorList>
    </citation>
    <scope>NUCLEOTIDE SEQUENCE [LARGE SCALE GENOMIC DNA]</scope>
    <source>
        <strain evidence="3">CVS-6</strain>
    </source>
</reference>
<organism evidence="2 3">
    <name type="scientific">Pseudidiomarina insulisalsae</name>
    <dbReference type="NCBI Taxonomy" id="575789"/>
    <lineage>
        <taxon>Bacteria</taxon>
        <taxon>Pseudomonadati</taxon>
        <taxon>Pseudomonadota</taxon>
        <taxon>Gammaproteobacteria</taxon>
        <taxon>Alteromonadales</taxon>
        <taxon>Idiomarinaceae</taxon>
        <taxon>Pseudidiomarina</taxon>
    </lineage>
</organism>
<name>A0A432YMT3_9GAMM</name>
<dbReference type="OrthoDB" id="6386044at2"/>
<feature type="signal peptide" evidence="1">
    <location>
        <begin position="1"/>
        <end position="22"/>
    </location>
</feature>
<keyword evidence="3" id="KW-1185">Reference proteome</keyword>
<comment type="caution">
    <text evidence="2">The sequence shown here is derived from an EMBL/GenBank/DDBJ whole genome shotgun (WGS) entry which is preliminary data.</text>
</comment>
<sequence length="104" mass="11729">MKYYMPAFALASALLMTGCATTSPWDGVPYQERQEWRTIGMEPYAAKQLRSSGFAPEDVRAWVQYGINSPQVIISWYRAGFSAEQTSKWLAKGLTLREAIELTS</sequence>
<keyword evidence="1" id="KW-0732">Signal</keyword>
<evidence type="ECO:0000313" key="3">
    <source>
        <dbReference type="Proteomes" id="UP000288259"/>
    </source>
</evidence>
<evidence type="ECO:0008006" key="4">
    <source>
        <dbReference type="Google" id="ProtNLM"/>
    </source>
</evidence>
<accession>A0A432YMT3</accession>
<evidence type="ECO:0000313" key="2">
    <source>
        <dbReference type="EMBL" id="RUO62218.1"/>
    </source>
</evidence>
<dbReference type="EMBL" id="PIPY01000004">
    <property type="protein sequence ID" value="RUO62218.1"/>
    <property type="molecule type" value="Genomic_DNA"/>
</dbReference>
<evidence type="ECO:0000256" key="1">
    <source>
        <dbReference type="SAM" id="SignalP"/>
    </source>
</evidence>
<proteinExistence type="predicted"/>
<gene>
    <name evidence="2" type="ORF">CWI71_05040</name>
</gene>
<dbReference type="Proteomes" id="UP000288259">
    <property type="component" value="Unassembled WGS sequence"/>
</dbReference>
<feature type="chain" id="PRO_5019060608" description="Lipoprotein" evidence="1">
    <location>
        <begin position="23"/>
        <end position="104"/>
    </location>
</feature>
<dbReference type="AlphaFoldDB" id="A0A432YMT3"/>
<protein>
    <recommendedName>
        <fullName evidence="4">Lipoprotein</fullName>
    </recommendedName>
</protein>